<gene>
    <name evidence="5" type="ORF">Tco_1054535</name>
</gene>
<proteinExistence type="predicted"/>
<feature type="region of interest" description="Disordered" evidence="3">
    <location>
        <begin position="263"/>
        <end position="289"/>
    </location>
</feature>
<keyword evidence="5" id="KW-0808">Transferase</keyword>
<evidence type="ECO:0000256" key="2">
    <source>
        <dbReference type="ARBA" id="ARBA00022801"/>
    </source>
</evidence>
<dbReference type="EMBL" id="BQNB010018968">
    <property type="protein sequence ID" value="GJT80193.1"/>
    <property type="molecule type" value="Genomic_DNA"/>
</dbReference>
<evidence type="ECO:0000313" key="6">
    <source>
        <dbReference type="Proteomes" id="UP001151760"/>
    </source>
</evidence>
<name>A0ABQ5GX50_9ASTR</name>
<dbReference type="Proteomes" id="UP001151760">
    <property type="component" value="Unassembled WGS sequence"/>
</dbReference>
<dbReference type="PROSITE" id="PS50994">
    <property type="entry name" value="INTEGRASE"/>
    <property type="match status" value="1"/>
</dbReference>
<dbReference type="PANTHER" id="PTHR42648:SF32">
    <property type="entry name" value="RIBONUCLEASE H-LIKE DOMAIN, GAG-PRE-INTEGRASE DOMAIN PROTEIN-RELATED"/>
    <property type="match status" value="1"/>
</dbReference>
<keyword evidence="2" id="KW-0378">Hydrolase</keyword>
<evidence type="ECO:0000259" key="4">
    <source>
        <dbReference type="PROSITE" id="PS50994"/>
    </source>
</evidence>
<protein>
    <submittedName>
        <fullName evidence="5">Reverse transcriptase domain-containing protein</fullName>
    </submittedName>
</protein>
<reference evidence="5" key="2">
    <citation type="submission" date="2022-01" db="EMBL/GenBank/DDBJ databases">
        <authorList>
            <person name="Yamashiro T."/>
            <person name="Shiraishi A."/>
            <person name="Satake H."/>
            <person name="Nakayama K."/>
        </authorList>
    </citation>
    <scope>NUCLEOTIDE SEQUENCE</scope>
</reference>
<reference evidence="5" key="1">
    <citation type="journal article" date="2022" name="Int. J. Mol. Sci.">
        <title>Draft Genome of Tanacetum Coccineum: Genomic Comparison of Closely Related Tanacetum-Family Plants.</title>
        <authorList>
            <person name="Yamashiro T."/>
            <person name="Shiraishi A."/>
            <person name="Nakayama K."/>
            <person name="Satake H."/>
        </authorList>
    </citation>
    <scope>NUCLEOTIDE SEQUENCE</scope>
</reference>
<accession>A0ABQ5GX50</accession>
<dbReference type="InterPro" id="IPR039537">
    <property type="entry name" value="Retrotran_Ty1/copia-like"/>
</dbReference>
<sequence length="741" mass="84282">MRIEQYFLMTDYAIWEVIVNGDSPPPKRIVDGFVANNYPIHYEEKFARKDVDLMEAIKKGFGEEKVTVGKQTKTKLLEVKMDLDMTGSDHAKKTYNLHYSKFIFCLQDFHVTYSKDHGIAKVVVLFWGGVLSGVERVCLVAEKKRERDGIENLIDLKVKVIRCDNGTEFKNRVMNQFYEMKGIKRVFSVARTSQQNGVVERKNRTLIEAVRTMLVDSKLLTTFWGETVNTACYVQNKDTLPIAKHSGNGYSKRKPKMTKAEHGMEKTKSNQSQIVAGNQSNGNAGTKACDDAGKARMETVPSKDYILLPLWTQDSSFFSSLKDSPYAAFKPCREEEKKDVKHPENEDNEVPTTEEPGVNQEKDENINSTNNINTVSSTVNAADIEDNVDDENIVYGCAHDPNMPNLEENVYSNDDDVGAEADMTNLDTHIPVWTLVDLPYGKRVIGTKWVYGKKKDERGIVVRNKARLVTQGYTQEEGIDYDEFYGKIEEKSYIFNTLGLRMCTNFEKMMHKKFQMSSMGELTFFLGLQVTQKHNEIFISQDNMYTYGDFKAFDEGSKAEDVDVHLYRSMISSLMYLTSSRPDIMFVYPKDSPFDLEAYTNSDYAGASLDRKSTTRGCQFLRRRLISWQCKKQTIVANSTTEAEYVAASNCCGQISISRFKYGMLKTAEVLIEGKLIELICSKETSRYAMNGMEKLLRMKVKLVLACILSRLNVKMPSARRGVMKTNMVHAGVESDHLIIC</sequence>
<feature type="domain" description="Integrase catalytic" evidence="4">
    <location>
        <begin position="159"/>
        <end position="260"/>
    </location>
</feature>
<dbReference type="PANTHER" id="PTHR42648">
    <property type="entry name" value="TRANSPOSASE, PUTATIVE-RELATED"/>
    <property type="match status" value="1"/>
</dbReference>
<dbReference type="SUPFAM" id="SSF53098">
    <property type="entry name" value="Ribonuclease H-like"/>
    <property type="match status" value="1"/>
</dbReference>
<evidence type="ECO:0000256" key="1">
    <source>
        <dbReference type="ARBA" id="ARBA00022723"/>
    </source>
</evidence>
<keyword evidence="6" id="KW-1185">Reference proteome</keyword>
<dbReference type="Gene3D" id="3.30.420.10">
    <property type="entry name" value="Ribonuclease H-like superfamily/Ribonuclease H"/>
    <property type="match status" value="1"/>
</dbReference>
<dbReference type="Pfam" id="PF07727">
    <property type="entry name" value="RVT_2"/>
    <property type="match status" value="1"/>
</dbReference>
<keyword evidence="1" id="KW-0479">Metal-binding</keyword>
<dbReference type="InterPro" id="IPR012337">
    <property type="entry name" value="RNaseH-like_sf"/>
</dbReference>
<evidence type="ECO:0000256" key="3">
    <source>
        <dbReference type="SAM" id="MobiDB-lite"/>
    </source>
</evidence>
<organism evidence="5 6">
    <name type="scientific">Tanacetum coccineum</name>
    <dbReference type="NCBI Taxonomy" id="301880"/>
    <lineage>
        <taxon>Eukaryota</taxon>
        <taxon>Viridiplantae</taxon>
        <taxon>Streptophyta</taxon>
        <taxon>Embryophyta</taxon>
        <taxon>Tracheophyta</taxon>
        <taxon>Spermatophyta</taxon>
        <taxon>Magnoliopsida</taxon>
        <taxon>eudicotyledons</taxon>
        <taxon>Gunneridae</taxon>
        <taxon>Pentapetalae</taxon>
        <taxon>asterids</taxon>
        <taxon>campanulids</taxon>
        <taxon>Asterales</taxon>
        <taxon>Asteraceae</taxon>
        <taxon>Asteroideae</taxon>
        <taxon>Anthemideae</taxon>
        <taxon>Anthemidinae</taxon>
        <taxon>Tanacetum</taxon>
    </lineage>
</organism>
<feature type="compositionally biased region" description="Basic and acidic residues" evidence="3">
    <location>
        <begin position="334"/>
        <end position="345"/>
    </location>
</feature>
<dbReference type="InterPro" id="IPR036397">
    <property type="entry name" value="RNaseH_sf"/>
</dbReference>
<comment type="caution">
    <text evidence="5">The sequence shown here is derived from an EMBL/GenBank/DDBJ whole genome shotgun (WGS) entry which is preliminary data.</text>
</comment>
<feature type="compositionally biased region" description="Polar residues" evidence="3">
    <location>
        <begin position="269"/>
        <end position="284"/>
    </location>
</feature>
<evidence type="ECO:0000313" key="5">
    <source>
        <dbReference type="EMBL" id="GJT80193.1"/>
    </source>
</evidence>
<feature type="region of interest" description="Disordered" evidence="3">
    <location>
        <begin position="334"/>
        <end position="371"/>
    </location>
</feature>
<dbReference type="CDD" id="cd09272">
    <property type="entry name" value="RNase_HI_RT_Ty1"/>
    <property type="match status" value="1"/>
</dbReference>
<dbReference type="InterPro" id="IPR001584">
    <property type="entry name" value="Integrase_cat-core"/>
</dbReference>
<keyword evidence="5" id="KW-0548">Nucleotidyltransferase</keyword>
<dbReference type="InterPro" id="IPR013103">
    <property type="entry name" value="RVT_2"/>
</dbReference>
<dbReference type="GO" id="GO:0003964">
    <property type="term" value="F:RNA-directed DNA polymerase activity"/>
    <property type="evidence" value="ECO:0007669"/>
    <property type="project" value="UniProtKB-KW"/>
</dbReference>
<keyword evidence="5" id="KW-0695">RNA-directed DNA polymerase</keyword>